<dbReference type="GO" id="GO:0006355">
    <property type="term" value="P:regulation of DNA-templated transcription"/>
    <property type="evidence" value="ECO:0007669"/>
    <property type="project" value="InterPro"/>
</dbReference>
<proteinExistence type="predicted"/>
<organism evidence="2 3">
    <name type="scientific">Panicum virgatum</name>
    <name type="common">Blackwell switchgrass</name>
    <dbReference type="NCBI Taxonomy" id="38727"/>
    <lineage>
        <taxon>Eukaryota</taxon>
        <taxon>Viridiplantae</taxon>
        <taxon>Streptophyta</taxon>
        <taxon>Embryophyta</taxon>
        <taxon>Tracheophyta</taxon>
        <taxon>Spermatophyta</taxon>
        <taxon>Magnoliopsida</taxon>
        <taxon>Liliopsida</taxon>
        <taxon>Poales</taxon>
        <taxon>Poaceae</taxon>
        <taxon>PACMAD clade</taxon>
        <taxon>Panicoideae</taxon>
        <taxon>Panicodae</taxon>
        <taxon>Paniceae</taxon>
        <taxon>Panicinae</taxon>
        <taxon>Panicum</taxon>
        <taxon>Panicum sect. Hiantes</taxon>
    </lineage>
</organism>
<evidence type="ECO:0000256" key="1">
    <source>
        <dbReference type="PROSITE-ProRule" id="PRU00221"/>
    </source>
</evidence>
<protein>
    <submittedName>
        <fullName evidence="2">Uncharacterized protein</fullName>
    </submittedName>
</protein>
<dbReference type="PROSITE" id="PS50294">
    <property type="entry name" value="WD_REPEATS_REGION"/>
    <property type="match status" value="1"/>
</dbReference>
<comment type="caution">
    <text evidence="2">The sequence shown here is derived from an EMBL/GenBank/DDBJ whole genome shotgun (WGS) entry which is preliminary data.</text>
</comment>
<dbReference type="EMBL" id="CM029041">
    <property type="protein sequence ID" value="KAG2624700.1"/>
    <property type="molecule type" value="Genomic_DNA"/>
</dbReference>
<dbReference type="Pfam" id="PF00400">
    <property type="entry name" value="WD40"/>
    <property type="match status" value="1"/>
</dbReference>
<keyword evidence="3" id="KW-1185">Reference proteome</keyword>
<accession>A0A8T0UPV2</accession>
<dbReference type="InterPro" id="IPR015943">
    <property type="entry name" value="WD40/YVTN_repeat-like_dom_sf"/>
</dbReference>
<dbReference type="SUPFAM" id="SSF50978">
    <property type="entry name" value="WD40 repeat-like"/>
    <property type="match status" value="1"/>
</dbReference>
<evidence type="ECO:0000313" key="3">
    <source>
        <dbReference type="Proteomes" id="UP000823388"/>
    </source>
</evidence>
<reference evidence="2" key="1">
    <citation type="submission" date="2020-05" db="EMBL/GenBank/DDBJ databases">
        <title>WGS assembly of Panicum virgatum.</title>
        <authorList>
            <person name="Lovell J.T."/>
            <person name="Jenkins J."/>
            <person name="Shu S."/>
            <person name="Juenger T.E."/>
            <person name="Schmutz J."/>
        </authorList>
    </citation>
    <scope>NUCLEOTIDE SEQUENCE</scope>
    <source>
        <strain evidence="2">AP13</strain>
    </source>
</reference>
<dbReference type="PANTHER" id="PTHR44083:SF49">
    <property type="entry name" value="OS05G0240200 PROTEIN"/>
    <property type="match status" value="1"/>
</dbReference>
<name>A0A8T0UPV2_PANVG</name>
<dbReference type="InterPro" id="IPR001680">
    <property type="entry name" value="WD40_rpt"/>
</dbReference>
<feature type="repeat" description="WD" evidence="1">
    <location>
        <begin position="184"/>
        <end position="225"/>
    </location>
</feature>
<dbReference type="InterPro" id="IPR036322">
    <property type="entry name" value="WD40_repeat_dom_sf"/>
</dbReference>
<gene>
    <name evidence="2" type="ORF">PVAP13_3KG469300</name>
</gene>
<dbReference type="Gene3D" id="2.130.10.10">
    <property type="entry name" value="YVTN repeat-like/Quinoprotein amine dehydrogenase"/>
    <property type="match status" value="1"/>
</dbReference>
<dbReference type="SMART" id="SM00320">
    <property type="entry name" value="WD40"/>
    <property type="match status" value="5"/>
</dbReference>
<dbReference type="InterPro" id="IPR027728">
    <property type="entry name" value="Topless_fam"/>
</dbReference>
<sequence length="367" mass="40321">MDVSKTPDFVMKTWKSADIVDTGHIRALHIPPDPEASPTKVLRLLYANKGRHLLTLSSNAILKLWKWGPSEKNPRGRPTTSVPPLLWQPEEGILMKNDTTKANLGEAAGCIALHKKERYIISSSGGKVSLFDTNTFKVITTFMAPPRSTTFITVHPQNKNIIAIGMEDSSIQIYDIKSKVRKVLTGHQKKITGLTFLQSMNVLVSSGADAQLCVWSTGNWEKKKSRYIRPPSNGSALVGDTMVQFHYNQTHLLVVHESQLTIYDGNLECLHLWSPKETLSSAISSAVYSSDGLMVYAGFRDGAIGIFEAESLRLRCRIAPSAYVTSSVPSGGGIVYPMDVAANPWYPNLITVGMSDGAVHVLEPLED</sequence>
<keyword evidence="1" id="KW-0853">WD repeat</keyword>
<evidence type="ECO:0000313" key="2">
    <source>
        <dbReference type="EMBL" id="KAG2624700.1"/>
    </source>
</evidence>
<dbReference type="Proteomes" id="UP000823388">
    <property type="component" value="Chromosome 3K"/>
</dbReference>
<dbReference type="PANTHER" id="PTHR44083">
    <property type="entry name" value="TOPLESS-RELATED PROTEIN 1-RELATED"/>
    <property type="match status" value="1"/>
</dbReference>
<dbReference type="AlphaFoldDB" id="A0A8T0UPV2"/>
<dbReference type="PROSITE" id="PS50082">
    <property type="entry name" value="WD_REPEATS_2"/>
    <property type="match status" value="1"/>
</dbReference>